<keyword evidence="3" id="KW-0560">Oxidoreductase</keyword>
<dbReference type="NCBIfam" id="TIGR03567">
    <property type="entry name" value="FMN_reduc_SsuE"/>
    <property type="match status" value="1"/>
</dbReference>
<sequence length="190" mass="19487">MSAVHAATVLTLAGSPSAASRTQALLRLVGARLTADGHRVRHLAVRDLPAAALLHADTADPVLRAAVEAVSRADAVVVGTPVHKASYSGLLKALLDVLPQDALRDKAVLPLTTGGSPAHVLALDYALRPVLTALGADRVLRGRFVLDRHIARDPQGTAVLDPEARTGVEEAVAELSAVLSAAPAGALRAA</sequence>
<dbReference type="AlphaFoldDB" id="A0A4Y3QYY4"/>
<proteinExistence type="predicted"/>
<reference evidence="5 6" key="1">
    <citation type="submission" date="2019-06" db="EMBL/GenBank/DDBJ databases">
        <title>Whole genome shotgun sequence of Streptomyces cacaoi subsp. cacaoi NBRC 12748.</title>
        <authorList>
            <person name="Hosoyama A."/>
            <person name="Uohara A."/>
            <person name="Ohji S."/>
            <person name="Ichikawa N."/>
        </authorList>
    </citation>
    <scope>NUCLEOTIDE SEQUENCE [LARGE SCALE GENOMIC DNA]</scope>
    <source>
        <strain evidence="5 6">NBRC 12748</strain>
    </source>
</reference>
<dbReference type="InterPro" id="IPR020048">
    <property type="entry name" value="NADPH-dep_FMN_reduc_SsuE"/>
</dbReference>
<dbReference type="Gene3D" id="3.40.50.360">
    <property type="match status" value="1"/>
</dbReference>
<evidence type="ECO:0000256" key="3">
    <source>
        <dbReference type="ARBA" id="ARBA00023002"/>
    </source>
</evidence>
<gene>
    <name evidence="5" type="ORF">SCA03_23980</name>
</gene>
<dbReference type="PANTHER" id="PTHR43408">
    <property type="entry name" value="FMN REDUCTASE (NADPH)"/>
    <property type="match status" value="1"/>
</dbReference>
<dbReference type="InterPro" id="IPR029039">
    <property type="entry name" value="Flavoprotein-like_sf"/>
</dbReference>
<dbReference type="PANTHER" id="PTHR43408:SF1">
    <property type="entry name" value="FMN REDUCTASE (NADPH)"/>
    <property type="match status" value="1"/>
</dbReference>
<keyword evidence="6" id="KW-1185">Reference proteome</keyword>
<dbReference type="RefSeq" id="WP_030884625.1">
    <property type="nucleotide sequence ID" value="NZ_BJMM01000009.1"/>
</dbReference>
<evidence type="ECO:0000256" key="2">
    <source>
        <dbReference type="ARBA" id="ARBA00022643"/>
    </source>
</evidence>
<dbReference type="InterPro" id="IPR005025">
    <property type="entry name" value="FMN_Rdtase-like_dom"/>
</dbReference>
<dbReference type="Pfam" id="PF03358">
    <property type="entry name" value="FMN_red"/>
    <property type="match status" value="1"/>
</dbReference>
<protein>
    <recommendedName>
        <fullName evidence="4">NADPH-dependent FMN reductase-like domain-containing protein</fullName>
    </recommendedName>
</protein>
<dbReference type="Proteomes" id="UP000319210">
    <property type="component" value="Unassembled WGS sequence"/>
</dbReference>
<dbReference type="OrthoDB" id="1643408at2"/>
<evidence type="ECO:0000313" key="6">
    <source>
        <dbReference type="Proteomes" id="UP000319210"/>
    </source>
</evidence>
<evidence type="ECO:0000259" key="4">
    <source>
        <dbReference type="Pfam" id="PF03358"/>
    </source>
</evidence>
<organism evidence="5 6">
    <name type="scientific">Streptomyces cacaoi</name>
    <dbReference type="NCBI Taxonomy" id="1898"/>
    <lineage>
        <taxon>Bacteria</taxon>
        <taxon>Bacillati</taxon>
        <taxon>Actinomycetota</taxon>
        <taxon>Actinomycetes</taxon>
        <taxon>Kitasatosporales</taxon>
        <taxon>Streptomycetaceae</taxon>
        <taxon>Streptomyces</taxon>
    </lineage>
</organism>
<dbReference type="GO" id="GO:0046306">
    <property type="term" value="P:alkanesulfonate catabolic process"/>
    <property type="evidence" value="ECO:0007669"/>
    <property type="project" value="InterPro"/>
</dbReference>
<dbReference type="EMBL" id="BJMM01000009">
    <property type="protein sequence ID" value="GEB49847.1"/>
    <property type="molecule type" value="Genomic_DNA"/>
</dbReference>
<keyword evidence="2" id="KW-0288">FMN</keyword>
<feature type="domain" description="NADPH-dependent FMN reductase-like" evidence="4">
    <location>
        <begin position="8"/>
        <end position="147"/>
    </location>
</feature>
<evidence type="ECO:0000313" key="5">
    <source>
        <dbReference type="EMBL" id="GEB49847.1"/>
    </source>
</evidence>
<accession>A0A4Y3QYY4</accession>
<dbReference type="SUPFAM" id="SSF52218">
    <property type="entry name" value="Flavoproteins"/>
    <property type="match status" value="1"/>
</dbReference>
<dbReference type="GO" id="GO:0008752">
    <property type="term" value="F:FMN reductase [NAD(P)H] activity"/>
    <property type="evidence" value="ECO:0007669"/>
    <property type="project" value="InterPro"/>
</dbReference>
<keyword evidence="1" id="KW-0285">Flavoprotein</keyword>
<evidence type="ECO:0000256" key="1">
    <source>
        <dbReference type="ARBA" id="ARBA00022630"/>
    </source>
</evidence>
<comment type="caution">
    <text evidence="5">The sequence shown here is derived from an EMBL/GenBank/DDBJ whole genome shotgun (WGS) entry which is preliminary data.</text>
</comment>
<name>A0A4Y3QYY4_STRCI</name>
<dbReference type="InterPro" id="IPR051814">
    <property type="entry name" value="NAD(P)H-dep_FMN_reductase"/>
</dbReference>